<dbReference type="AlphaFoldDB" id="A0A511JB35"/>
<dbReference type="Proteomes" id="UP000321720">
    <property type="component" value="Unassembled WGS sequence"/>
</dbReference>
<reference evidence="1 2" key="1">
    <citation type="submission" date="2019-07" db="EMBL/GenBank/DDBJ databases">
        <title>Whole genome shotgun sequence of Cellulomonas composti NBRC 100758.</title>
        <authorList>
            <person name="Hosoyama A."/>
            <person name="Uohara A."/>
            <person name="Ohji S."/>
            <person name="Ichikawa N."/>
        </authorList>
    </citation>
    <scope>NUCLEOTIDE SEQUENCE [LARGE SCALE GENOMIC DNA]</scope>
    <source>
        <strain evidence="1 2">NBRC 100758</strain>
    </source>
</reference>
<dbReference type="InterPro" id="IPR029055">
    <property type="entry name" value="Ntn_hydrolases_N"/>
</dbReference>
<dbReference type="SUPFAM" id="SSF56235">
    <property type="entry name" value="N-terminal nucleophile aminohydrolases (Ntn hydrolases)"/>
    <property type="match status" value="1"/>
</dbReference>
<organism evidence="1 2">
    <name type="scientific">Cellulomonas composti</name>
    <dbReference type="NCBI Taxonomy" id="266130"/>
    <lineage>
        <taxon>Bacteria</taxon>
        <taxon>Bacillati</taxon>
        <taxon>Actinomycetota</taxon>
        <taxon>Actinomycetes</taxon>
        <taxon>Micrococcales</taxon>
        <taxon>Cellulomonadaceae</taxon>
        <taxon>Cellulomonas</taxon>
    </lineage>
</organism>
<evidence type="ECO:0008006" key="3">
    <source>
        <dbReference type="Google" id="ProtNLM"/>
    </source>
</evidence>
<dbReference type="OrthoDB" id="5096482at2"/>
<dbReference type="RefSeq" id="WP_146842832.1">
    <property type="nucleotide sequence ID" value="NZ_BJWG01000007.1"/>
</dbReference>
<proteinExistence type="predicted"/>
<comment type="caution">
    <text evidence="1">The sequence shown here is derived from an EMBL/GenBank/DDBJ whole genome shotgun (WGS) entry which is preliminary data.</text>
</comment>
<sequence length="616" mass="65701">MSNYLVVVTSVDLRSRVVEWLAASGCPPREHLHVALDATRDLLLVSPRVRDGLLPAVPDRASRVTGRMPTVPTGEFFRGTAMVPEHAAIAFGAQGWSALPDAVRRDPHGVSGEFVLVSWDTATVRVRRDVLGSVPLARTQGPGFAAVGDSLLVLADLRAWLASPVTPDERSLLSRTSTLSICHQQLGERTHVREVAYVAAARGVGVDVASLTTRVDGPSLVDRVVDVELDDVAALRAAATFVVRAMGTLAARDDWDVRLLLSGGYDSRLLLAGAVRFGTHRTLVVETTDHGPSSAGDVAVVRDLAARYRLLLNVPRRLHGERRWLDSPLAVVASGTLGFYDTVAERRTARRGDVGITGLGAGVYKGAWGWVPVRSMRTVRAVPKDVRDLVADELADGVRATGGDPGWADASELSYAGFRNGLHGGAGGLLTGMTSLRPLNEVGLAAVGHRRTDGRPALRRRHRARLRGAVEQPMADLLALVDPELAVLPYDSPERALPPATVARRLEALGGPLGREAEREIELLGVPADVPYGPTRLGLGIAERRGFGGLIEAEHLLALADDGVEALTDRTVRDAYARLLRDARVALVDEGRHPRDAGAATGKLLAATMLGTFPVG</sequence>
<evidence type="ECO:0000313" key="2">
    <source>
        <dbReference type="Proteomes" id="UP000321720"/>
    </source>
</evidence>
<evidence type="ECO:0000313" key="1">
    <source>
        <dbReference type="EMBL" id="GEL95188.1"/>
    </source>
</evidence>
<protein>
    <recommendedName>
        <fullName evidence="3">Asparagine synthetase domain-containing protein</fullName>
    </recommendedName>
</protein>
<accession>A0A511JB35</accession>
<name>A0A511JB35_9CELL</name>
<keyword evidence="2" id="KW-1185">Reference proteome</keyword>
<dbReference type="SUPFAM" id="SSF52402">
    <property type="entry name" value="Adenine nucleotide alpha hydrolases-like"/>
    <property type="match status" value="1"/>
</dbReference>
<dbReference type="EMBL" id="BJWG01000007">
    <property type="protein sequence ID" value="GEL95188.1"/>
    <property type="molecule type" value="Genomic_DNA"/>
</dbReference>
<gene>
    <name evidence="1" type="ORF">CCO02nite_18460</name>
</gene>